<dbReference type="STRING" id="1379270.GEMMAAP_16675"/>
<feature type="chain" id="PRO_5007506954" description="Lipocalin-like domain-containing protein" evidence="1">
    <location>
        <begin position="18"/>
        <end position="151"/>
    </location>
</feature>
<name>A0A143BLP5_9BACT</name>
<dbReference type="KEGG" id="gph:GEMMAAP_16675"/>
<keyword evidence="3" id="KW-1185">Reference proteome</keyword>
<accession>A0A143BLP5</accession>
<evidence type="ECO:0000256" key="1">
    <source>
        <dbReference type="SAM" id="SignalP"/>
    </source>
</evidence>
<reference evidence="2 3" key="2">
    <citation type="journal article" date="2016" name="Environ. Microbiol. Rep.">
        <title>Metagenomic evidence for the presence of phototrophic Gemmatimonadetes bacteria in diverse environments.</title>
        <authorList>
            <person name="Zeng Y."/>
            <person name="Baumbach J."/>
            <person name="Barbosa E.G."/>
            <person name="Azevedo V."/>
            <person name="Zhang C."/>
            <person name="Koblizek M."/>
        </authorList>
    </citation>
    <scope>NUCLEOTIDE SEQUENCE [LARGE SCALE GENOMIC DNA]</scope>
    <source>
        <strain evidence="2 3">AP64</strain>
    </source>
</reference>
<dbReference type="Proteomes" id="UP000076404">
    <property type="component" value="Chromosome"/>
</dbReference>
<dbReference type="EMBL" id="CP011454">
    <property type="protein sequence ID" value="AMW05979.1"/>
    <property type="molecule type" value="Genomic_DNA"/>
</dbReference>
<evidence type="ECO:0008006" key="4">
    <source>
        <dbReference type="Google" id="ProtNLM"/>
    </source>
</evidence>
<dbReference type="AlphaFoldDB" id="A0A143BLP5"/>
<keyword evidence="1" id="KW-0732">Signal</keyword>
<proteinExistence type="predicted"/>
<organism evidence="2 3">
    <name type="scientific">Gemmatimonas phototrophica</name>
    <dbReference type="NCBI Taxonomy" id="1379270"/>
    <lineage>
        <taxon>Bacteria</taxon>
        <taxon>Pseudomonadati</taxon>
        <taxon>Gemmatimonadota</taxon>
        <taxon>Gemmatimonadia</taxon>
        <taxon>Gemmatimonadales</taxon>
        <taxon>Gemmatimonadaceae</taxon>
        <taxon>Gemmatimonas</taxon>
    </lineage>
</organism>
<evidence type="ECO:0000313" key="3">
    <source>
        <dbReference type="Proteomes" id="UP000076404"/>
    </source>
</evidence>
<protein>
    <recommendedName>
        <fullName evidence="4">Lipocalin-like domain-containing protein</fullName>
    </recommendedName>
</protein>
<gene>
    <name evidence="2" type="ORF">GEMMAAP_16675</name>
</gene>
<evidence type="ECO:0000313" key="2">
    <source>
        <dbReference type="EMBL" id="AMW05979.1"/>
    </source>
</evidence>
<sequence length="151" mass="16712">MRPMLALLLLMVLPTVAASQSANPRFGRWLLKSDALAPISNIMTYEPFGETGMKVTIQAVNAKGDTTRWWYTTAFDGREMPVTGNASQTHAAVRTISPFVNEIVNLNNGRITQRLTNVLSPDHNTIAVIYMRQDAADKTTAVTFATYLRIP</sequence>
<reference evidence="2 3" key="1">
    <citation type="journal article" date="2014" name="Proc. Natl. Acad. Sci. U.S.A.">
        <title>Functional type 2 photosynthetic reaction centers found in the rare bacterial phylum Gemmatimonadetes.</title>
        <authorList>
            <person name="Zeng Y."/>
            <person name="Feng F."/>
            <person name="Medova H."/>
            <person name="Dean J."/>
            <person name="Koblizek M."/>
        </authorList>
    </citation>
    <scope>NUCLEOTIDE SEQUENCE [LARGE SCALE GENOMIC DNA]</scope>
    <source>
        <strain evidence="2 3">AP64</strain>
    </source>
</reference>
<feature type="signal peptide" evidence="1">
    <location>
        <begin position="1"/>
        <end position="17"/>
    </location>
</feature>